<reference evidence="3 4" key="1">
    <citation type="submission" date="2022-12" db="EMBL/GenBank/DDBJ databases">
        <title>Chromosome-level genome of Tegillarca granosa.</title>
        <authorList>
            <person name="Kim J."/>
        </authorList>
    </citation>
    <scope>NUCLEOTIDE SEQUENCE [LARGE SCALE GENOMIC DNA]</scope>
    <source>
        <strain evidence="3">Teg-2019</strain>
        <tissue evidence="3">Adductor muscle</tissue>
    </source>
</reference>
<dbReference type="Proteomes" id="UP001217089">
    <property type="component" value="Unassembled WGS sequence"/>
</dbReference>
<accession>A0ABQ9F794</accession>
<organism evidence="3 4">
    <name type="scientific">Tegillarca granosa</name>
    <name type="common">Malaysian cockle</name>
    <name type="synonym">Anadara granosa</name>
    <dbReference type="NCBI Taxonomy" id="220873"/>
    <lineage>
        <taxon>Eukaryota</taxon>
        <taxon>Metazoa</taxon>
        <taxon>Spiralia</taxon>
        <taxon>Lophotrochozoa</taxon>
        <taxon>Mollusca</taxon>
        <taxon>Bivalvia</taxon>
        <taxon>Autobranchia</taxon>
        <taxon>Pteriomorphia</taxon>
        <taxon>Arcoida</taxon>
        <taxon>Arcoidea</taxon>
        <taxon>Arcidae</taxon>
        <taxon>Tegillarca</taxon>
    </lineage>
</organism>
<feature type="region of interest" description="Disordered" evidence="1">
    <location>
        <begin position="1"/>
        <end position="22"/>
    </location>
</feature>
<evidence type="ECO:0000256" key="1">
    <source>
        <dbReference type="SAM" id="MobiDB-lite"/>
    </source>
</evidence>
<protein>
    <recommendedName>
        <fullName evidence="2">RNF34/RFFL HeH domain-containing protein</fullName>
    </recommendedName>
</protein>
<dbReference type="InterPro" id="IPR051728">
    <property type="entry name" value="RING-FYVE_E3_ubiquitin-ligase"/>
</dbReference>
<proteinExistence type="predicted"/>
<sequence>MIRGPVSHYRLNQQTTGTPKKRMKIDDVKEIDQIDSLSVQQLKEILVTNFVDYKGCVEKYELMDRVRRLWREHQNNKKKVEEINNLSDNKVLSIKDALPPISP</sequence>
<dbReference type="Pfam" id="PF22968">
    <property type="entry name" value="RNF34L-like_3rd"/>
    <property type="match status" value="1"/>
</dbReference>
<evidence type="ECO:0000313" key="3">
    <source>
        <dbReference type="EMBL" id="KAJ8312451.1"/>
    </source>
</evidence>
<dbReference type="Gene3D" id="1.10.720.30">
    <property type="entry name" value="SAP domain"/>
    <property type="match status" value="1"/>
</dbReference>
<dbReference type="PANTHER" id="PTHR14879:SF15">
    <property type="entry name" value="E3 UBIQUITIN-PROTEIN LIGASE RIFIFYLIN-LIKE PROTEIN"/>
    <property type="match status" value="1"/>
</dbReference>
<name>A0ABQ9F794_TEGGR</name>
<dbReference type="PANTHER" id="PTHR14879">
    <property type="entry name" value="CASPASE REGULATOR, RING FINGER DOMAIN-CONTAINING"/>
    <property type="match status" value="1"/>
</dbReference>
<dbReference type="InterPro" id="IPR055111">
    <property type="entry name" value="RNF34_RFFL_HeH"/>
</dbReference>
<evidence type="ECO:0000259" key="2">
    <source>
        <dbReference type="Pfam" id="PF22968"/>
    </source>
</evidence>
<evidence type="ECO:0000313" key="4">
    <source>
        <dbReference type="Proteomes" id="UP001217089"/>
    </source>
</evidence>
<dbReference type="InterPro" id="IPR036361">
    <property type="entry name" value="SAP_dom_sf"/>
</dbReference>
<keyword evidence="4" id="KW-1185">Reference proteome</keyword>
<dbReference type="EMBL" id="JARBDR010000440">
    <property type="protein sequence ID" value="KAJ8312451.1"/>
    <property type="molecule type" value="Genomic_DNA"/>
</dbReference>
<gene>
    <name evidence="3" type="ORF">KUTeg_009824</name>
</gene>
<dbReference type="SUPFAM" id="SSF68906">
    <property type="entry name" value="SAP domain"/>
    <property type="match status" value="1"/>
</dbReference>
<comment type="caution">
    <text evidence="3">The sequence shown here is derived from an EMBL/GenBank/DDBJ whole genome shotgun (WGS) entry which is preliminary data.</text>
</comment>
<feature type="domain" description="RNF34/RFFL HeH" evidence="2">
    <location>
        <begin position="28"/>
        <end position="74"/>
    </location>
</feature>